<sequence>MGSADEYAAFEEKVKRTMYVDNLSPSVTPPVLRSAFDQFGNVKNVQFIPNYFEPKEMPQAALVEMETKKQAEIIIEGLSGTPFMVSGMPRPLRARAAEVSMFADRPIKPGRRIELRWVDRNDPGFAEAEKMKSLTKLHSAEASFLLKRLREDEANLAKKQKETLTAHYQKYEMIENILSDGTVNRLANKYGMKF</sequence>
<keyword evidence="1" id="KW-0694">RNA-binding</keyword>
<dbReference type="PANTHER" id="PTHR36309:SF1">
    <property type="entry name" value="RNA-BINDING (RRM_RBD_RNP MOTIFS) FAMILY PROTEIN"/>
    <property type="match status" value="1"/>
</dbReference>
<dbReference type="PANTHER" id="PTHR36309">
    <property type="entry name" value="RNA-BINDING (RRM/RBD/RNP MOTIFS) FAMILY PROTEIN"/>
    <property type="match status" value="1"/>
</dbReference>
<dbReference type="SUPFAM" id="SSF54928">
    <property type="entry name" value="RNA-binding domain, RBD"/>
    <property type="match status" value="1"/>
</dbReference>
<dbReference type="InterPro" id="IPR012677">
    <property type="entry name" value="Nucleotide-bd_a/b_plait_sf"/>
</dbReference>
<dbReference type="InterPro" id="IPR000504">
    <property type="entry name" value="RRM_dom"/>
</dbReference>
<dbReference type="SMART" id="SM00360">
    <property type="entry name" value="RRM"/>
    <property type="match status" value="1"/>
</dbReference>
<dbReference type="InterPro" id="IPR053316">
    <property type="entry name" value="Epigenetic_reg_gene_expr"/>
</dbReference>
<dbReference type="Pfam" id="PF00076">
    <property type="entry name" value="RRM_1"/>
    <property type="match status" value="1"/>
</dbReference>
<evidence type="ECO:0000259" key="2">
    <source>
        <dbReference type="PROSITE" id="PS50102"/>
    </source>
</evidence>
<keyword evidence="4" id="KW-1185">Reference proteome</keyword>
<dbReference type="Proteomes" id="UP001454036">
    <property type="component" value="Unassembled WGS sequence"/>
</dbReference>
<dbReference type="InterPro" id="IPR035979">
    <property type="entry name" value="RBD_domain_sf"/>
</dbReference>
<dbReference type="Gene3D" id="3.30.70.330">
    <property type="match status" value="1"/>
</dbReference>
<gene>
    <name evidence="3" type="ORF">LIER_42872</name>
</gene>
<dbReference type="AlphaFoldDB" id="A0AAV3P2M9"/>
<dbReference type="PROSITE" id="PS50102">
    <property type="entry name" value="RRM"/>
    <property type="match status" value="1"/>
</dbReference>
<dbReference type="GO" id="GO:0003723">
    <property type="term" value="F:RNA binding"/>
    <property type="evidence" value="ECO:0007669"/>
    <property type="project" value="UniProtKB-UniRule"/>
</dbReference>
<evidence type="ECO:0000313" key="3">
    <source>
        <dbReference type="EMBL" id="GAA0145606.1"/>
    </source>
</evidence>
<proteinExistence type="predicted"/>
<accession>A0AAV3P2M9</accession>
<protein>
    <recommendedName>
        <fullName evidence="2">RRM domain-containing protein</fullName>
    </recommendedName>
</protein>
<evidence type="ECO:0000256" key="1">
    <source>
        <dbReference type="PROSITE-ProRule" id="PRU00176"/>
    </source>
</evidence>
<organism evidence="3 4">
    <name type="scientific">Lithospermum erythrorhizon</name>
    <name type="common">Purple gromwell</name>
    <name type="synonym">Lithospermum officinale var. erythrorhizon</name>
    <dbReference type="NCBI Taxonomy" id="34254"/>
    <lineage>
        <taxon>Eukaryota</taxon>
        <taxon>Viridiplantae</taxon>
        <taxon>Streptophyta</taxon>
        <taxon>Embryophyta</taxon>
        <taxon>Tracheophyta</taxon>
        <taxon>Spermatophyta</taxon>
        <taxon>Magnoliopsida</taxon>
        <taxon>eudicotyledons</taxon>
        <taxon>Gunneridae</taxon>
        <taxon>Pentapetalae</taxon>
        <taxon>asterids</taxon>
        <taxon>lamiids</taxon>
        <taxon>Boraginales</taxon>
        <taxon>Boraginaceae</taxon>
        <taxon>Boraginoideae</taxon>
        <taxon>Lithospermeae</taxon>
        <taxon>Lithospermum</taxon>
    </lineage>
</organism>
<reference evidence="3 4" key="1">
    <citation type="submission" date="2024-01" db="EMBL/GenBank/DDBJ databases">
        <title>The complete chloroplast genome sequence of Lithospermum erythrorhizon: insights into the phylogenetic relationship among Boraginaceae species and the maternal lineages of purple gromwells.</title>
        <authorList>
            <person name="Okada T."/>
            <person name="Watanabe K."/>
        </authorList>
    </citation>
    <scope>NUCLEOTIDE SEQUENCE [LARGE SCALE GENOMIC DNA]</scope>
</reference>
<feature type="domain" description="RRM" evidence="2">
    <location>
        <begin position="16"/>
        <end position="99"/>
    </location>
</feature>
<dbReference type="EMBL" id="BAABME010031402">
    <property type="protein sequence ID" value="GAA0145606.1"/>
    <property type="molecule type" value="Genomic_DNA"/>
</dbReference>
<evidence type="ECO:0000313" key="4">
    <source>
        <dbReference type="Proteomes" id="UP001454036"/>
    </source>
</evidence>
<comment type="caution">
    <text evidence="3">The sequence shown here is derived from an EMBL/GenBank/DDBJ whole genome shotgun (WGS) entry which is preliminary data.</text>
</comment>
<name>A0AAV3P2M9_LITER</name>
<dbReference type="CDD" id="cd00590">
    <property type="entry name" value="RRM_SF"/>
    <property type="match status" value="1"/>
</dbReference>